<evidence type="ECO:0000313" key="2">
    <source>
        <dbReference type="EMBL" id="VAW71804.1"/>
    </source>
</evidence>
<dbReference type="CDD" id="cd00085">
    <property type="entry name" value="HNHc"/>
    <property type="match status" value="1"/>
</dbReference>
<organism evidence="2">
    <name type="scientific">hydrothermal vent metagenome</name>
    <dbReference type="NCBI Taxonomy" id="652676"/>
    <lineage>
        <taxon>unclassified sequences</taxon>
        <taxon>metagenomes</taxon>
        <taxon>ecological metagenomes</taxon>
    </lineage>
</organism>
<evidence type="ECO:0000259" key="1">
    <source>
        <dbReference type="SMART" id="SM00507"/>
    </source>
</evidence>
<feature type="domain" description="HNH nuclease" evidence="1">
    <location>
        <begin position="37"/>
        <end position="94"/>
    </location>
</feature>
<dbReference type="EMBL" id="UOFL01000030">
    <property type="protein sequence ID" value="VAW71804.1"/>
    <property type="molecule type" value="Genomic_DNA"/>
</dbReference>
<dbReference type="AlphaFoldDB" id="A0A3B0YSH9"/>
<dbReference type="Gene3D" id="1.10.30.50">
    <property type="match status" value="1"/>
</dbReference>
<reference evidence="2" key="1">
    <citation type="submission" date="2018-06" db="EMBL/GenBank/DDBJ databases">
        <authorList>
            <person name="Zhirakovskaya E."/>
        </authorList>
    </citation>
    <scope>NUCLEOTIDE SEQUENCE</scope>
</reference>
<dbReference type="SMART" id="SM00507">
    <property type="entry name" value="HNHc"/>
    <property type="match status" value="1"/>
</dbReference>
<gene>
    <name evidence="2" type="ORF">MNBD_GAMMA12-2132</name>
</gene>
<name>A0A3B0YSH9_9ZZZZ</name>
<proteinExistence type="predicted"/>
<protein>
    <recommendedName>
        <fullName evidence="1">HNH nuclease domain-containing protein</fullName>
    </recommendedName>
</protein>
<sequence length="204" mass="23923">MIKLDRAEKPTYLTDQKVTELTQEYIKDGKSVWNNNNIKTPLLNSSNNKCAYCECILTKESNYMEVEHFEDKSHNPDKVVLWENLLPSCKKCNGKKGTHDVLNEPIVNPYIENPKDHFVMRLYRMRGKTDRGINSIDVYGLNHSSRLVFSRFEIGEKISELISTSWDRVNTYENNKNTRSKNKLIDIYSSRLSFRNKNISKNMY</sequence>
<accession>A0A3B0YSH9</accession>
<dbReference type="InterPro" id="IPR003615">
    <property type="entry name" value="HNH_nuc"/>
</dbReference>